<dbReference type="STRING" id="1630135.DAD186_10000"/>
<evidence type="ECO:0000259" key="12">
    <source>
        <dbReference type="PROSITE" id="PS51371"/>
    </source>
</evidence>
<comment type="subcellular location">
    <subcellularLocation>
        <location evidence="1">Cell membrane</location>
        <topology evidence="1">Multi-pass membrane protein</topology>
    </subcellularLocation>
</comment>
<evidence type="ECO:0000256" key="1">
    <source>
        <dbReference type="ARBA" id="ARBA00004651"/>
    </source>
</evidence>
<feature type="domain" description="CBS" evidence="12">
    <location>
        <begin position="206"/>
        <end position="267"/>
    </location>
</feature>
<dbReference type="Pfam" id="PF00571">
    <property type="entry name" value="CBS"/>
    <property type="match status" value="2"/>
</dbReference>
<evidence type="ECO:0000256" key="6">
    <source>
        <dbReference type="ARBA" id="ARBA00022989"/>
    </source>
</evidence>
<dbReference type="PROSITE" id="PS51846">
    <property type="entry name" value="CNNM"/>
    <property type="match status" value="1"/>
</dbReference>
<protein>
    <recommendedName>
        <fullName evidence="16">HlyC/CorC family transporter</fullName>
    </recommendedName>
</protein>
<evidence type="ECO:0000256" key="9">
    <source>
        <dbReference type="PROSITE-ProRule" id="PRU00703"/>
    </source>
</evidence>
<feature type="domain" description="CNNM transmembrane" evidence="13">
    <location>
        <begin position="1"/>
        <end position="187"/>
    </location>
</feature>
<dbReference type="PANTHER" id="PTHR22777">
    <property type="entry name" value="HEMOLYSIN-RELATED"/>
    <property type="match status" value="1"/>
</dbReference>
<dbReference type="Proteomes" id="UP000092596">
    <property type="component" value="Chromosome"/>
</dbReference>
<dbReference type="PROSITE" id="PS51371">
    <property type="entry name" value="CBS"/>
    <property type="match status" value="2"/>
</dbReference>
<dbReference type="Pfam" id="PF03471">
    <property type="entry name" value="CorC_HlyC"/>
    <property type="match status" value="1"/>
</dbReference>
<evidence type="ECO:0000256" key="2">
    <source>
        <dbReference type="ARBA" id="ARBA00006337"/>
    </source>
</evidence>
<gene>
    <name evidence="14" type="ORF">DAD186_10000</name>
</gene>
<name>A0A1B0ZI04_9MICO</name>
<evidence type="ECO:0000313" key="15">
    <source>
        <dbReference type="Proteomes" id="UP000092596"/>
    </source>
</evidence>
<dbReference type="GO" id="GO:0050660">
    <property type="term" value="F:flavin adenine dinucleotide binding"/>
    <property type="evidence" value="ECO:0007669"/>
    <property type="project" value="InterPro"/>
</dbReference>
<evidence type="ECO:0000256" key="8">
    <source>
        <dbReference type="ARBA" id="ARBA00023136"/>
    </source>
</evidence>
<evidence type="ECO:0000256" key="4">
    <source>
        <dbReference type="ARBA" id="ARBA00022692"/>
    </source>
</evidence>
<evidence type="ECO:0000256" key="7">
    <source>
        <dbReference type="ARBA" id="ARBA00023122"/>
    </source>
</evidence>
<keyword evidence="3" id="KW-1003">Cell membrane</keyword>
<dbReference type="SUPFAM" id="SSF54631">
    <property type="entry name" value="CBS-domain pair"/>
    <property type="match status" value="1"/>
</dbReference>
<evidence type="ECO:0000256" key="10">
    <source>
        <dbReference type="PROSITE-ProRule" id="PRU01193"/>
    </source>
</evidence>
<dbReference type="Gene3D" id="3.30.465.10">
    <property type="match status" value="1"/>
</dbReference>
<dbReference type="GO" id="GO:0005886">
    <property type="term" value="C:plasma membrane"/>
    <property type="evidence" value="ECO:0007669"/>
    <property type="project" value="UniProtKB-SubCell"/>
</dbReference>
<keyword evidence="7 9" id="KW-0129">CBS domain</keyword>
<keyword evidence="8 10" id="KW-0472">Membrane</keyword>
<organism evidence="14 15">
    <name type="scientific">Dermabacter vaginalis</name>
    <dbReference type="NCBI Taxonomy" id="1630135"/>
    <lineage>
        <taxon>Bacteria</taxon>
        <taxon>Bacillati</taxon>
        <taxon>Actinomycetota</taxon>
        <taxon>Actinomycetes</taxon>
        <taxon>Micrococcales</taxon>
        <taxon>Dermabacteraceae</taxon>
        <taxon>Dermabacter</taxon>
    </lineage>
</organism>
<dbReference type="RefSeq" id="WP_065247737.1">
    <property type="nucleotide sequence ID" value="NZ_CP012117.1"/>
</dbReference>
<accession>A0A1B0ZI04</accession>
<dbReference type="InterPro" id="IPR016169">
    <property type="entry name" value="FAD-bd_PCMH_sub2"/>
</dbReference>
<dbReference type="FunFam" id="3.10.580.10:FF:000002">
    <property type="entry name" value="Magnesium/cobalt efflux protein CorC"/>
    <property type="match status" value="1"/>
</dbReference>
<dbReference type="InterPro" id="IPR046342">
    <property type="entry name" value="CBS_dom_sf"/>
</dbReference>
<dbReference type="InterPro" id="IPR002550">
    <property type="entry name" value="CNNM"/>
</dbReference>
<dbReference type="SUPFAM" id="SSF56176">
    <property type="entry name" value="FAD-binding/transporter-associated domain-like"/>
    <property type="match status" value="1"/>
</dbReference>
<dbReference type="InterPro" id="IPR044751">
    <property type="entry name" value="Ion_transp-like_CBS"/>
</dbReference>
<evidence type="ECO:0008006" key="16">
    <source>
        <dbReference type="Google" id="ProtNLM"/>
    </source>
</evidence>
<sequence length="433" mass="47822">MNTIAILIPLAIIAIILAVCFSAADAALSTLSRHSIERYFEDEEKKRDRILTMHDDTHTTFATIALGRVLAEATYAVIITACMFESLEGLWLPLLLAITVTFLVSFMGASVSPRTLGRRAPEKTISFLVPLVRFARIVLAVPSKVLIHISNAFTPGGKVAGGPFATEEELRHFVDRASETEALEDDERNMIKGVFDLDDTMIREVMVPRTDMVTIDADATANKAMRLFVRSGYSRIPVIGEEGVDDLKGMLYFKDVMRAIHSPWNPGGDRLVTEIMRPVKFYPEFLTADRVMEDMRTSRVHVGIPVDEYGGVAGIVTIEDILEEIVGEIADEHDRREQEAERTSEGEYRVSSRMSIVEVGELFDLEIEDEDVDTIGGLLSKTIGRVPIIGAEGDAHGIHMEADRTSGRRKQVSAILVSRTPRDAAGEAGESDD</sequence>
<dbReference type="Gene3D" id="3.10.580.10">
    <property type="entry name" value="CBS-domain"/>
    <property type="match status" value="1"/>
</dbReference>
<dbReference type="PANTHER" id="PTHR22777:SF32">
    <property type="entry name" value="UPF0053 INNER MEMBRANE PROTEIN YFJD"/>
    <property type="match status" value="1"/>
</dbReference>
<keyword evidence="6 10" id="KW-1133">Transmembrane helix</keyword>
<dbReference type="CDD" id="cd04590">
    <property type="entry name" value="CBS_pair_CorC_HlyC_assoc"/>
    <property type="match status" value="1"/>
</dbReference>
<dbReference type="AlphaFoldDB" id="A0A1B0ZI04"/>
<proteinExistence type="inferred from homology"/>
<evidence type="ECO:0000256" key="3">
    <source>
        <dbReference type="ARBA" id="ARBA00022475"/>
    </source>
</evidence>
<keyword evidence="5" id="KW-0677">Repeat</keyword>
<dbReference type="InterPro" id="IPR000644">
    <property type="entry name" value="CBS_dom"/>
</dbReference>
<evidence type="ECO:0000313" key="14">
    <source>
        <dbReference type="EMBL" id="ANP27550.1"/>
    </source>
</evidence>
<dbReference type="EMBL" id="CP012117">
    <property type="protein sequence ID" value="ANP27550.1"/>
    <property type="molecule type" value="Genomic_DNA"/>
</dbReference>
<evidence type="ECO:0000256" key="5">
    <source>
        <dbReference type="ARBA" id="ARBA00022737"/>
    </source>
</evidence>
<comment type="similarity">
    <text evidence="2">Belongs to the UPF0053 family.</text>
</comment>
<reference evidence="14 15" key="1">
    <citation type="submission" date="2015-06" db="EMBL/GenBank/DDBJ databases">
        <title>Investigation of pathophysiology for high-risk pregnancy and development of treatment modality based on it.</title>
        <authorList>
            <person name="Kim B.-C."/>
            <person name="Lim S."/>
        </authorList>
    </citation>
    <scope>NUCLEOTIDE SEQUENCE [LARGE SCALE GENOMIC DNA]</scope>
    <source>
        <strain evidence="14 15">AD1-86</strain>
    </source>
</reference>
<dbReference type="KEGG" id="dva:DAD186_10000"/>
<feature type="transmembrane region" description="Helical" evidence="11">
    <location>
        <begin position="90"/>
        <end position="109"/>
    </location>
</feature>
<dbReference type="PATRIC" id="fig|1630135.4.peg.1000"/>
<evidence type="ECO:0000256" key="11">
    <source>
        <dbReference type="SAM" id="Phobius"/>
    </source>
</evidence>
<keyword evidence="4 10" id="KW-0812">Transmembrane</keyword>
<dbReference type="SMART" id="SM01091">
    <property type="entry name" value="CorC_HlyC"/>
    <property type="match status" value="1"/>
</dbReference>
<dbReference type="Pfam" id="PF01595">
    <property type="entry name" value="CNNM"/>
    <property type="match status" value="1"/>
</dbReference>
<feature type="domain" description="CBS" evidence="12">
    <location>
        <begin position="275"/>
        <end position="332"/>
    </location>
</feature>
<dbReference type="InterPro" id="IPR036318">
    <property type="entry name" value="FAD-bd_PCMH-like_sf"/>
</dbReference>
<evidence type="ECO:0000259" key="13">
    <source>
        <dbReference type="PROSITE" id="PS51846"/>
    </source>
</evidence>
<dbReference type="InterPro" id="IPR005170">
    <property type="entry name" value="Transptr-assoc_dom"/>
</dbReference>
<dbReference type="SMART" id="SM00116">
    <property type="entry name" value="CBS"/>
    <property type="match status" value="2"/>
</dbReference>